<keyword evidence="1" id="KW-0175">Coiled coil</keyword>
<sequence length="496" mass="55035">MYSIKVEAEDSPIWEEKRTETTITPRIKQENFVEETGDNIVPMTDTASSHLIAEGSESGINKEETSDPSHEKGVDGVTWQVNVHLECDEDMVQTTENVTDAIVDKDSEDEGSCVSRSRKEEFSKPADWVMCEASAPQTTKSGDRQINKRKMLQCQSSDSTTNHQETRKNALKEVLAEKTDKAEFSAAQEGKVQDAMDIEKAQPAVCQQVVPSKDPSFDANAVMIATVECGTDNINREFHTDFSKEDEHHNPANPVALTTEPSMKVEIATLKERVKDLEAKLQMALDRISELETARQRTPVPDLSVAVTPKKLQLVKDVYHMVESAAGLAPSGATKVRKKLHQQTTLKTNPGLALERTTPPSRSTREKIVGKPTKPSEALTPLYPGGKPILSEKSKRIAFGKGKCKESLLYALLTEVFGNDVLARSNALGVRQAVNKIGTEEHQPLDQDKLHEIKECVLQRYPLKSGLPCMTSKEFNMKINQKCGTARRALKRKLDN</sequence>
<dbReference type="AlphaFoldDB" id="A0A9Q1CT48"/>
<dbReference type="PROSITE" id="PS51457">
    <property type="entry name" value="BEN"/>
    <property type="match status" value="1"/>
</dbReference>
<gene>
    <name evidence="4" type="ORF">HOLleu_04304</name>
</gene>
<dbReference type="Pfam" id="PF10523">
    <property type="entry name" value="BEN"/>
    <property type="match status" value="1"/>
</dbReference>
<dbReference type="InterPro" id="IPR018379">
    <property type="entry name" value="BEN_domain"/>
</dbReference>
<evidence type="ECO:0000259" key="3">
    <source>
        <dbReference type="PROSITE" id="PS51457"/>
    </source>
</evidence>
<comment type="caution">
    <text evidence="4">The sequence shown here is derived from an EMBL/GenBank/DDBJ whole genome shotgun (WGS) entry which is preliminary data.</text>
</comment>
<evidence type="ECO:0000256" key="1">
    <source>
        <dbReference type="SAM" id="Coils"/>
    </source>
</evidence>
<feature type="region of interest" description="Disordered" evidence="2">
    <location>
        <begin position="351"/>
        <end position="377"/>
    </location>
</feature>
<dbReference type="GO" id="GO:0003677">
    <property type="term" value="F:DNA binding"/>
    <property type="evidence" value="ECO:0007669"/>
    <property type="project" value="InterPro"/>
</dbReference>
<evidence type="ECO:0000313" key="5">
    <source>
        <dbReference type="Proteomes" id="UP001152320"/>
    </source>
</evidence>
<accession>A0A9Q1CT48</accession>
<evidence type="ECO:0000256" key="2">
    <source>
        <dbReference type="SAM" id="MobiDB-lite"/>
    </source>
</evidence>
<evidence type="ECO:0000313" key="4">
    <source>
        <dbReference type="EMBL" id="KAJ8050921.1"/>
    </source>
</evidence>
<name>A0A9Q1CT48_HOLLE</name>
<dbReference type="EMBL" id="JAIZAY010000001">
    <property type="protein sequence ID" value="KAJ8050921.1"/>
    <property type="molecule type" value="Genomic_DNA"/>
</dbReference>
<dbReference type="Proteomes" id="UP001152320">
    <property type="component" value="Chromosome 1"/>
</dbReference>
<dbReference type="Gene3D" id="1.10.10.2590">
    <property type="entry name" value="BEN domain"/>
    <property type="match status" value="1"/>
</dbReference>
<feature type="coiled-coil region" evidence="1">
    <location>
        <begin position="267"/>
        <end position="294"/>
    </location>
</feature>
<dbReference type="SMART" id="SM01025">
    <property type="entry name" value="BEN"/>
    <property type="match status" value="1"/>
</dbReference>
<dbReference type="OrthoDB" id="10630301at2759"/>
<organism evidence="4 5">
    <name type="scientific">Holothuria leucospilota</name>
    <name type="common">Black long sea cucumber</name>
    <name type="synonym">Mertensiothuria leucospilota</name>
    <dbReference type="NCBI Taxonomy" id="206669"/>
    <lineage>
        <taxon>Eukaryota</taxon>
        <taxon>Metazoa</taxon>
        <taxon>Echinodermata</taxon>
        <taxon>Eleutherozoa</taxon>
        <taxon>Echinozoa</taxon>
        <taxon>Holothuroidea</taxon>
        <taxon>Aspidochirotacea</taxon>
        <taxon>Aspidochirotida</taxon>
        <taxon>Holothuriidae</taxon>
        <taxon>Holothuria</taxon>
    </lineage>
</organism>
<proteinExistence type="predicted"/>
<keyword evidence="5" id="KW-1185">Reference proteome</keyword>
<protein>
    <recommendedName>
        <fullName evidence="3">BEN domain-containing protein</fullName>
    </recommendedName>
</protein>
<feature type="domain" description="BEN" evidence="3">
    <location>
        <begin position="386"/>
        <end position="490"/>
    </location>
</feature>
<reference evidence="4" key="1">
    <citation type="submission" date="2021-10" db="EMBL/GenBank/DDBJ databases">
        <title>Tropical sea cucumber genome reveals ecological adaptation and Cuvierian tubules defense mechanism.</title>
        <authorList>
            <person name="Chen T."/>
        </authorList>
    </citation>
    <scope>NUCLEOTIDE SEQUENCE</scope>
    <source>
        <strain evidence="4">Nanhai2018</strain>
        <tissue evidence="4">Muscle</tissue>
    </source>
</reference>